<comment type="function">
    <text evidence="7">Catalyzes the NADPH-dependent reduction of L-glutamate 5-phosphate into L-glutamate 5-semialdehyde and phosphate. The product spontaneously undergoes cyclization to form 1-pyrroline-5-carboxylate.</text>
</comment>
<feature type="domain" description="Aldehyde dehydrogenase" evidence="8">
    <location>
        <begin position="9"/>
        <end position="285"/>
    </location>
</feature>
<dbReference type="InterPro" id="IPR020593">
    <property type="entry name" value="G-glutamylP_reductase_CS"/>
</dbReference>
<proteinExistence type="inferred from homology"/>
<comment type="pathway">
    <text evidence="1 7">Amino-acid biosynthesis; L-proline biosynthesis; L-glutamate 5-semialdehyde from L-glutamate: step 2/2.</text>
</comment>
<dbReference type="InterPro" id="IPR012134">
    <property type="entry name" value="Glu-5-SA_DH"/>
</dbReference>
<dbReference type="GO" id="GO:0055129">
    <property type="term" value="P:L-proline biosynthetic process"/>
    <property type="evidence" value="ECO:0007669"/>
    <property type="project" value="UniProtKB-UniRule"/>
</dbReference>
<evidence type="ECO:0000256" key="6">
    <source>
        <dbReference type="ARBA" id="ARBA00049024"/>
    </source>
</evidence>
<keyword evidence="7" id="KW-0963">Cytoplasm</keyword>
<dbReference type="EC" id="1.2.1.41" evidence="7"/>
<dbReference type="SUPFAM" id="SSF53720">
    <property type="entry name" value="ALDH-like"/>
    <property type="match status" value="1"/>
</dbReference>
<evidence type="ECO:0000256" key="2">
    <source>
        <dbReference type="ARBA" id="ARBA00022605"/>
    </source>
</evidence>
<dbReference type="GO" id="GO:0050661">
    <property type="term" value="F:NADP binding"/>
    <property type="evidence" value="ECO:0007669"/>
    <property type="project" value="InterPro"/>
</dbReference>
<dbReference type="Gene3D" id="3.40.309.10">
    <property type="entry name" value="Aldehyde Dehydrogenase, Chain A, domain 2"/>
    <property type="match status" value="1"/>
</dbReference>
<evidence type="ECO:0000256" key="3">
    <source>
        <dbReference type="ARBA" id="ARBA00022650"/>
    </source>
</evidence>
<dbReference type="UniPathway" id="UPA00098">
    <property type="reaction ID" value="UER00360"/>
</dbReference>
<dbReference type="InterPro" id="IPR016162">
    <property type="entry name" value="Ald_DH_N"/>
</dbReference>
<evidence type="ECO:0000256" key="5">
    <source>
        <dbReference type="ARBA" id="ARBA00023002"/>
    </source>
</evidence>
<evidence type="ECO:0000313" key="10">
    <source>
        <dbReference type="Proteomes" id="UP000050580"/>
    </source>
</evidence>
<dbReference type="Proteomes" id="UP000050580">
    <property type="component" value="Unassembled WGS sequence"/>
</dbReference>
<dbReference type="AlphaFoldDB" id="A0A0U1Q2M8"/>
<dbReference type="GO" id="GO:0004350">
    <property type="term" value="F:glutamate-5-semialdehyde dehydrogenase activity"/>
    <property type="evidence" value="ECO:0007669"/>
    <property type="project" value="UniProtKB-UniRule"/>
</dbReference>
<gene>
    <name evidence="7" type="primary">proA</name>
    <name evidence="9" type="ORF">AAV94_00890</name>
</gene>
<dbReference type="HAMAP" id="MF_00412">
    <property type="entry name" value="ProA"/>
    <property type="match status" value="1"/>
</dbReference>
<dbReference type="PATRIC" id="fig|1610491.3.peg.183"/>
<sequence>MNTMTVEATMHALGAQARSASHRMAVASTHEKALALRALARLLREQSASLQADNAKDVERAIASGLAAPMVDRLRLTDKALETAAQGCEQLADMPDVIGEIIGLRQRPSGIRVGQMRVPLGVFGMIYESRPNVTIEAASLAIKSGNACILRGGSEAIESNKALAALVRQALQHAGLPQDGVQLVPTTERAAVGYLITMPEYVDVVIPRGGRGLIERISREAKVPVIKHLDGICHTYVDDPCDLAQAVVIADNAKTQKYSPCNATETLLVARGVAAAFLPQIARVYADKGVEMRVTDEAAPLVQIAGAHVVPATEQDWHTEYLAPIISIKLVAGLDEAIAHINTYGSHHTDAIITTDHRHAQRFLREVDSASVMVNASTRFADGFEYGLGAEIGISTDKFHARGPVGVEGLTSLKYVVLGDGEIRQ</sequence>
<evidence type="ECO:0000259" key="8">
    <source>
        <dbReference type="Pfam" id="PF00171"/>
    </source>
</evidence>
<dbReference type="FunFam" id="3.40.309.10:FF:000006">
    <property type="entry name" value="Gamma-glutamyl phosphate reductase"/>
    <property type="match status" value="1"/>
</dbReference>
<comment type="subcellular location">
    <subcellularLocation>
        <location evidence="7">Cytoplasm</location>
    </subcellularLocation>
</comment>
<dbReference type="Pfam" id="PF00171">
    <property type="entry name" value="Aldedh"/>
    <property type="match status" value="2"/>
</dbReference>
<evidence type="ECO:0000256" key="1">
    <source>
        <dbReference type="ARBA" id="ARBA00004985"/>
    </source>
</evidence>
<dbReference type="NCBIfam" id="TIGR00407">
    <property type="entry name" value="proA"/>
    <property type="match status" value="1"/>
</dbReference>
<dbReference type="InterPro" id="IPR016161">
    <property type="entry name" value="Ald_DH/histidinol_DH"/>
</dbReference>
<evidence type="ECO:0000313" key="9">
    <source>
        <dbReference type="EMBL" id="KKW69007.1"/>
    </source>
</evidence>
<protein>
    <recommendedName>
        <fullName evidence="7">Gamma-glutamyl phosphate reductase</fullName>
        <shortName evidence="7">GPR</shortName>
        <ecNumber evidence="7">1.2.1.41</ecNumber>
    </recommendedName>
    <alternativeName>
        <fullName evidence="7">Glutamate-5-semialdehyde dehydrogenase</fullName>
    </alternativeName>
    <alternativeName>
        <fullName evidence="7">Glutamyl-gamma-semialdehyde dehydrogenase</fullName>
        <shortName evidence="7">GSA dehydrogenase</shortName>
    </alternativeName>
</protein>
<dbReference type="STRING" id="1610491.AAV94_00890"/>
<reference evidence="9 10" key="1">
    <citation type="submission" date="2015-05" db="EMBL/GenBank/DDBJ databases">
        <title>Draft genome sequence of Lampropedia sp. CT6, isolated from the microbial mat of a hot water spring, located at Manikaran, India.</title>
        <authorList>
            <person name="Tripathi C."/>
            <person name="Rani P."/>
            <person name="Mahato N.K."/>
            <person name="Lal R."/>
        </authorList>
    </citation>
    <scope>NUCLEOTIDE SEQUENCE [LARGE SCALE GENOMIC DNA]</scope>
    <source>
        <strain evidence="9 10">CT6</strain>
    </source>
</reference>
<keyword evidence="4 7" id="KW-0521">NADP</keyword>
<dbReference type="InterPro" id="IPR015590">
    <property type="entry name" value="Aldehyde_DH_dom"/>
</dbReference>
<comment type="caution">
    <text evidence="9">The sequence shown here is derived from an EMBL/GenBank/DDBJ whole genome shotgun (WGS) entry which is preliminary data.</text>
</comment>
<dbReference type="OrthoDB" id="9809970at2"/>
<evidence type="ECO:0000256" key="7">
    <source>
        <dbReference type="HAMAP-Rule" id="MF_00412"/>
    </source>
</evidence>
<comment type="catalytic activity">
    <reaction evidence="6 7">
        <text>L-glutamate 5-semialdehyde + phosphate + NADP(+) = L-glutamyl 5-phosphate + NADPH + H(+)</text>
        <dbReference type="Rhea" id="RHEA:19541"/>
        <dbReference type="ChEBI" id="CHEBI:15378"/>
        <dbReference type="ChEBI" id="CHEBI:43474"/>
        <dbReference type="ChEBI" id="CHEBI:57783"/>
        <dbReference type="ChEBI" id="CHEBI:58066"/>
        <dbReference type="ChEBI" id="CHEBI:58274"/>
        <dbReference type="ChEBI" id="CHEBI:58349"/>
        <dbReference type="EC" id="1.2.1.41"/>
    </reaction>
</comment>
<evidence type="ECO:0000256" key="4">
    <source>
        <dbReference type="ARBA" id="ARBA00022857"/>
    </source>
</evidence>
<organism evidence="9 10">
    <name type="scientific">Lampropedia cohaerens</name>
    <dbReference type="NCBI Taxonomy" id="1610491"/>
    <lineage>
        <taxon>Bacteria</taxon>
        <taxon>Pseudomonadati</taxon>
        <taxon>Pseudomonadota</taxon>
        <taxon>Betaproteobacteria</taxon>
        <taxon>Burkholderiales</taxon>
        <taxon>Comamonadaceae</taxon>
        <taxon>Lampropedia</taxon>
    </lineage>
</organism>
<dbReference type="GO" id="GO:0005737">
    <property type="term" value="C:cytoplasm"/>
    <property type="evidence" value="ECO:0007669"/>
    <property type="project" value="UniProtKB-SubCell"/>
</dbReference>
<keyword evidence="10" id="KW-1185">Reference proteome</keyword>
<dbReference type="RefSeq" id="WP_046740441.1">
    <property type="nucleotide sequence ID" value="NZ_LBNQ01000009.1"/>
</dbReference>
<dbReference type="EMBL" id="LBNQ01000009">
    <property type="protein sequence ID" value="KKW69007.1"/>
    <property type="molecule type" value="Genomic_DNA"/>
</dbReference>
<dbReference type="InterPro" id="IPR016163">
    <property type="entry name" value="Ald_DH_C"/>
</dbReference>
<dbReference type="PANTHER" id="PTHR11063:SF8">
    <property type="entry name" value="DELTA-1-PYRROLINE-5-CARBOXYLATE SYNTHASE"/>
    <property type="match status" value="1"/>
</dbReference>
<keyword evidence="2 7" id="KW-0028">Amino-acid biosynthesis</keyword>
<accession>A0A0U1Q2M8</accession>
<dbReference type="CDD" id="cd07079">
    <property type="entry name" value="ALDH_F18-19_ProA-GPR"/>
    <property type="match status" value="1"/>
</dbReference>
<dbReference type="NCBIfam" id="NF001221">
    <property type="entry name" value="PRK00197.1"/>
    <property type="match status" value="1"/>
</dbReference>
<feature type="domain" description="Aldehyde dehydrogenase" evidence="8">
    <location>
        <begin position="311"/>
        <end position="381"/>
    </location>
</feature>
<dbReference type="PANTHER" id="PTHR11063">
    <property type="entry name" value="GLUTAMATE SEMIALDEHYDE DEHYDROGENASE"/>
    <property type="match status" value="1"/>
</dbReference>
<dbReference type="PROSITE" id="PS01223">
    <property type="entry name" value="PROA"/>
    <property type="match status" value="1"/>
</dbReference>
<comment type="similarity">
    <text evidence="7">Belongs to the gamma-glutamyl phosphate reductase family.</text>
</comment>
<keyword evidence="3 7" id="KW-0641">Proline biosynthesis</keyword>
<name>A0A0U1Q2M8_9BURK</name>
<keyword evidence="5 7" id="KW-0560">Oxidoreductase</keyword>
<dbReference type="InterPro" id="IPR000965">
    <property type="entry name" value="GPR_dom"/>
</dbReference>
<dbReference type="PIRSF" id="PIRSF000151">
    <property type="entry name" value="GPR"/>
    <property type="match status" value="1"/>
</dbReference>
<dbReference type="Gene3D" id="3.40.605.10">
    <property type="entry name" value="Aldehyde Dehydrogenase, Chain A, domain 1"/>
    <property type="match status" value="1"/>
</dbReference>